<proteinExistence type="predicted"/>
<accession>A0ABV7EYQ1</accession>
<organism evidence="3 4">
    <name type="scientific">Undibacterium arcticum</name>
    <dbReference type="NCBI Taxonomy" id="1762892"/>
    <lineage>
        <taxon>Bacteria</taxon>
        <taxon>Pseudomonadati</taxon>
        <taxon>Pseudomonadota</taxon>
        <taxon>Betaproteobacteria</taxon>
        <taxon>Burkholderiales</taxon>
        <taxon>Oxalobacteraceae</taxon>
        <taxon>Undibacterium</taxon>
    </lineage>
</organism>
<dbReference type="Proteomes" id="UP001595530">
    <property type="component" value="Unassembled WGS sequence"/>
</dbReference>
<dbReference type="RefSeq" id="WP_390322031.1">
    <property type="nucleotide sequence ID" value="NZ_JBHRTP010000022.1"/>
</dbReference>
<feature type="signal peptide" evidence="1">
    <location>
        <begin position="1"/>
        <end position="20"/>
    </location>
</feature>
<reference evidence="4" key="1">
    <citation type="journal article" date="2019" name="Int. J. Syst. Evol. Microbiol.">
        <title>The Global Catalogue of Microorganisms (GCM) 10K type strain sequencing project: providing services to taxonomists for standard genome sequencing and annotation.</title>
        <authorList>
            <consortium name="The Broad Institute Genomics Platform"/>
            <consortium name="The Broad Institute Genome Sequencing Center for Infectious Disease"/>
            <person name="Wu L."/>
            <person name="Ma J."/>
        </authorList>
    </citation>
    <scope>NUCLEOTIDE SEQUENCE [LARGE SCALE GENOMIC DNA]</scope>
    <source>
        <strain evidence="4">KCTC 42986</strain>
    </source>
</reference>
<evidence type="ECO:0000259" key="2">
    <source>
        <dbReference type="PROSITE" id="PS51724"/>
    </source>
</evidence>
<keyword evidence="4" id="KW-1185">Reference proteome</keyword>
<name>A0ABV7EYQ1_9BURK</name>
<feature type="domain" description="SPOR" evidence="2">
    <location>
        <begin position="162"/>
        <end position="239"/>
    </location>
</feature>
<evidence type="ECO:0000313" key="3">
    <source>
        <dbReference type="EMBL" id="MFC3107902.1"/>
    </source>
</evidence>
<protein>
    <submittedName>
        <fullName evidence="3">SPOR domain-containing protein</fullName>
    </submittedName>
</protein>
<dbReference type="InterPro" id="IPR007730">
    <property type="entry name" value="SPOR-like_dom"/>
</dbReference>
<dbReference type="PROSITE" id="PS51724">
    <property type="entry name" value="SPOR"/>
    <property type="match status" value="1"/>
</dbReference>
<evidence type="ECO:0000313" key="4">
    <source>
        <dbReference type="Proteomes" id="UP001595530"/>
    </source>
</evidence>
<keyword evidence="1" id="KW-0732">Signal</keyword>
<sequence length="239" mass="25558">MLKLIFWSLLAANAALFAHHQGYFDGLTPSGREPERMARQINADKIKLIPAPAAGAKAGAATSSASAAAAAATASALAATREAAPPTRVACTEIGNFTAAEAKRFEQRLASLALGERQSRNNVQEVASRMVYIAPQGDKEGADKKAGELRRLGVTDFFVIQDNSNLRWGISLGVFKSEEAAKSQLANLSKLGVHSARISTRSVTTGKLSYRLRDLDQATRDSVEQIKADFPNQELRGCS</sequence>
<comment type="caution">
    <text evidence="3">The sequence shown here is derived from an EMBL/GenBank/DDBJ whole genome shotgun (WGS) entry which is preliminary data.</text>
</comment>
<dbReference type="EMBL" id="JBHRTP010000022">
    <property type="protein sequence ID" value="MFC3107902.1"/>
    <property type="molecule type" value="Genomic_DNA"/>
</dbReference>
<feature type="chain" id="PRO_5045297498" evidence="1">
    <location>
        <begin position="21"/>
        <end position="239"/>
    </location>
</feature>
<gene>
    <name evidence="3" type="ORF">ACFOFO_08000</name>
</gene>
<evidence type="ECO:0000256" key="1">
    <source>
        <dbReference type="SAM" id="SignalP"/>
    </source>
</evidence>